<feature type="binding site" evidence="1">
    <location>
        <begin position="32"/>
        <end position="33"/>
    </location>
    <ligand>
        <name>substrate</name>
    </ligand>
</feature>
<evidence type="ECO:0000313" key="2">
    <source>
        <dbReference type="EMBL" id="KAF4456880.1"/>
    </source>
</evidence>
<sequence length="230" mass="25445">MVCKTSLLVASRLLTGRQQTGQTEWSKVGKYTGTTEKYLTEDGEKEAAALGKSFFGKGKLIDPSTLARIFVSPRVRAQQTLEFLMPLADRQNAIVCEDVREWEHGDYEGMTSQEIRSLRAEKGLDKDKEWSIWTGGCPGGESVEDVTARVKRMISTILEIQEPSFHEDKPANILIVGHGTFLRCFAKIWGGVPIDSPLYISLGTGTVAVMSFEGNVNKRTIVIGHQGHVE</sequence>
<proteinExistence type="predicted"/>
<dbReference type="Proteomes" id="UP000605986">
    <property type="component" value="Unassembled WGS sequence"/>
</dbReference>
<dbReference type="Gene3D" id="3.40.50.1240">
    <property type="entry name" value="Phosphoglycerate mutase-like"/>
    <property type="match status" value="1"/>
</dbReference>
<evidence type="ECO:0000313" key="3">
    <source>
        <dbReference type="Proteomes" id="UP000605986"/>
    </source>
</evidence>
<evidence type="ECO:0000256" key="1">
    <source>
        <dbReference type="PIRSR" id="PIRSR613078-2"/>
    </source>
</evidence>
<gene>
    <name evidence="2" type="ORF">F53441_1091</name>
</gene>
<dbReference type="SUPFAM" id="SSF53254">
    <property type="entry name" value="Phosphoglycerate mutase-like"/>
    <property type="match status" value="1"/>
</dbReference>
<organism evidence="2 3">
    <name type="scientific">Fusarium austroafricanum</name>
    <dbReference type="NCBI Taxonomy" id="2364996"/>
    <lineage>
        <taxon>Eukaryota</taxon>
        <taxon>Fungi</taxon>
        <taxon>Dikarya</taxon>
        <taxon>Ascomycota</taxon>
        <taxon>Pezizomycotina</taxon>
        <taxon>Sordariomycetes</taxon>
        <taxon>Hypocreomycetidae</taxon>
        <taxon>Hypocreales</taxon>
        <taxon>Nectriaceae</taxon>
        <taxon>Fusarium</taxon>
        <taxon>Fusarium concolor species complex</taxon>
    </lineage>
</organism>
<protein>
    <recommendedName>
        <fullName evidence="4">Phosphoglycerate mutase</fullName>
    </recommendedName>
</protein>
<dbReference type="OrthoDB" id="4818801at2759"/>
<dbReference type="AlphaFoldDB" id="A0A8H4KSY9"/>
<dbReference type="GO" id="GO:0050278">
    <property type="term" value="F:sedoheptulose-bisphosphatase activity"/>
    <property type="evidence" value="ECO:0007669"/>
    <property type="project" value="TreeGrafter"/>
</dbReference>
<dbReference type="InterPro" id="IPR029033">
    <property type="entry name" value="His_PPase_superfam"/>
</dbReference>
<reference evidence="2" key="1">
    <citation type="submission" date="2020-01" db="EMBL/GenBank/DDBJ databases">
        <title>Identification and distribution of gene clusters putatively required for synthesis of sphingolipid metabolism inhibitors in phylogenetically diverse species of the filamentous fungus Fusarium.</title>
        <authorList>
            <person name="Kim H.-S."/>
            <person name="Busman M."/>
            <person name="Brown D.W."/>
            <person name="Divon H."/>
            <person name="Uhlig S."/>
            <person name="Proctor R.H."/>
        </authorList>
    </citation>
    <scope>NUCLEOTIDE SEQUENCE</scope>
    <source>
        <strain evidence="2">NRRL 53441</strain>
    </source>
</reference>
<feature type="binding site" evidence="1">
    <location>
        <position position="76"/>
    </location>
    <ligand>
        <name>substrate</name>
    </ligand>
</feature>
<dbReference type="CDD" id="cd07067">
    <property type="entry name" value="HP_PGM_like"/>
    <property type="match status" value="1"/>
</dbReference>
<dbReference type="SMART" id="SM00855">
    <property type="entry name" value="PGAM"/>
    <property type="match status" value="1"/>
</dbReference>
<keyword evidence="3" id="KW-1185">Reference proteome</keyword>
<dbReference type="InterPro" id="IPR013078">
    <property type="entry name" value="His_Pase_superF_clade-1"/>
</dbReference>
<dbReference type="Pfam" id="PF00300">
    <property type="entry name" value="His_Phos_1"/>
    <property type="match status" value="1"/>
</dbReference>
<accession>A0A8H4KSY9</accession>
<dbReference type="EMBL" id="JAADJG010000044">
    <property type="protein sequence ID" value="KAF4456880.1"/>
    <property type="molecule type" value="Genomic_DNA"/>
</dbReference>
<dbReference type="InterPro" id="IPR050275">
    <property type="entry name" value="PGM_Phosphatase"/>
</dbReference>
<dbReference type="GO" id="GO:0046390">
    <property type="term" value="P:ribose phosphate biosynthetic process"/>
    <property type="evidence" value="ECO:0007669"/>
    <property type="project" value="TreeGrafter"/>
</dbReference>
<name>A0A8H4KSY9_9HYPO</name>
<evidence type="ECO:0008006" key="4">
    <source>
        <dbReference type="Google" id="ProtNLM"/>
    </source>
</evidence>
<comment type="caution">
    <text evidence="2">The sequence shown here is derived from an EMBL/GenBank/DDBJ whole genome shotgun (WGS) entry which is preliminary data.</text>
</comment>
<dbReference type="PANTHER" id="PTHR48100">
    <property type="entry name" value="BROAD-SPECIFICITY PHOSPHATASE YOR283W-RELATED"/>
    <property type="match status" value="1"/>
</dbReference>
<dbReference type="PANTHER" id="PTHR48100:SF15">
    <property type="entry name" value="SEDOHEPTULOSE 1,7-BISPHOSPHATASE"/>
    <property type="match status" value="1"/>
</dbReference>